<protein>
    <recommendedName>
        <fullName evidence="3">ADAMTS cysteine-rich domain-containing protein</fullName>
    </recommendedName>
</protein>
<reference evidence="1 2" key="1">
    <citation type="journal article" date="2013" name="Genome Biol.">
        <title>Draft genome of the mountain pine beetle, Dendroctonus ponderosae Hopkins, a major forest pest.</title>
        <authorList>
            <person name="Keeling C.I."/>
            <person name="Yuen M.M."/>
            <person name="Liao N.Y."/>
            <person name="Docking T.R."/>
            <person name="Chan S.K."/>
            <person name="Taylor G.A."/>
            <person name="Palmquist D.L."/>
            <person name="Jackman S.D."/>
            <person name="Nguyen A."/>
            <person name="Li M."/>
            <person name="Henderson H."/>
            <person name="Janes J.K."/>
            <person name="Zhao Y."/>
            <person name="Pandoh P."/>
            <person name="Moore R."/>
            <person name="Sperling F.A."/>
            <person name="Huber D.P."/>
            <person name="Birol I."/>
            <person name="Jones S.J."/>
            <person name="Bohlmann J."/>
        </authorList>
    </citation>
    <scope>NUCLEOTIDE SEQUENCE</scope>
</reference>
<evidence type="ECO:0000313" key="2">
    <source>
        <dbReference type="Proteomes" id="UP000030742"/>
    </source>
</evidence>
<evidence type="ECO:0000313" key="1">
    <source>
        <dbReference type="EMBL" id="ERL85531.1"/>
    </source>
</evidence>
<evidence type="ECO:0008006" key="3">
    <source>
        <dbReference type="Google" id="ProtNLM"/>
    </source>
</evidence>
<dbReference type="InterPro" id="IPR050439">
    <property type="entry name" value="ADAMTS_ADAMTS-like"/>
</dbReference>
<dbReference type="AlphaFoldDB" id="U4U4K6"/>
<name>U4U4K6_DENPD</name>
<dbReference type="PANTHER" id="PTHR13723:SF313">
    <property type="entry name" value="PEPTIDASE M12B DOMAIN-CONTAINING PROTEIN"/>
    <property type="match status" value="1"/>
</dbReference>
<dbReference type="PANTHER" id="PTHR13723">
    <property type="entry name" value="ADAMTS A DISINTEGRIN AND METALLOPROTEASE WITH THROMBOSPONDIN MOTIFS PROTEASE"/>
    <property type="match status" value="1"/>
</dbReference>
<dbReference type="Proteomes" id="UP000030742">
    <property type="component" value="Unassembled WGS sequence"/>
</dbReference>
<organism evidence="1 2">
    <name type="scientific">Dendroctonus ponderosae</name>
    <name type="common">Mountain pine beetle</name>
    <dbReference type="NCBI Taxonomy" id="77166"/>
    <lineage>
        <taxon>Eukaryota</taxon>
        <taxon>Metazoa</taxon>
        <taxon>Ecdysozoa</taxon>
        <taxon>Arthropoda</taxon>
        <taxon>Hexapoda</taxon>
        <taxon>Insecta</taxon>
        <taxon>Pterygota</taxon>
        <taxon>Neoptera</taxon>
        <taxon>Endopterygota</taxon>
        <taxon>Coleoptera</taxon>
        <taxon>Polyphaga</taxon>
        <taxon>Cucujiformia</taxon>
        <taxon>Curculionidae</taxon>
        <taxon>Scolytinae</taxon>
        <taxon>Dendroctonus</taxon>
    </lineage>
</organism>
<accession>U4U4K6</accession>
<sequence>MIQVTCDLYMTSWTHCMRKHQAHEKTQPCPDTLQDFRDEQCAAFDKVPYEGALYRWQPFYNDDDPCALTCKGRPQEGHVEDLLIVATLKKKVHDGTRCRPGSLDMCIAGFCQFN</sequence>
<dbReference type="GO" id="GO:0031012">
    <property type="term" value="C:extracellular matrix"/>
    <property type="evidence" value="ECO:0007669"/>
    <property type="project" value="TreeGrafter"/>
</dbReference>
<dbReference type="EMBL" id="KB631710">
    <property type="protein sequence ID" value="ERL85531.1"/>
    <property type="molecule type" value="Genomic_DNA"/>
</dbReference>
<gene>
    <name evidence="1" type="ORF">D910_02950</name>
</gene>
<dbReference type="OrthoDB" id="5948003at2759"/>
<proteinExistence type="predicted"/>